<gene>
    <name evidence="1" type="ORF">SEPMUDRAFT_109879</name>
</gene>
<accession>N1QFR8</accession>
<evidence type="ECO:0000313" key="1">
    <source>
        <dbReference type="EMBL" id="EMF10592.1"/>
    </source>
</evidence>
<keyword evidence="2" id="KW-1185">Reference proteome</keyword>
<reference evidence="1 2" key="1">
    <citation type="journal article" date="2012" name="PLoS Pathog.">
        <title>Diverse lifestyles and strategies of plant pathogenesis encoded in the genomes of eighteen Dothideomycetes fungi.</title>
        <authorList>
            <person name="Ohm R.A."/>
            <person name="Feau N."/>
            <person name="Henrissat B."/>
            <person name="Schoch C.L."/>
            <person name="Horwitz B.A."/>
            <person name="Barry K.W."/>
            <person name="Condon B.J."/>
            <person name="Copeland A.C."/>
            <person name="Dhillon B."/>
            <person name="Glaser F."/>
            <person name="Hesse C.N."/>
            <person name="Kosti I."/>
            <person name="LaButti K."/>
            <person name="Lindquist E.A."/>
            <person name="Lucas S."/>
            <person name="Salamov A.A."/>
            <person name="Bradshaw R.E."/>
            <person name="Ciuffetti L."/>
            <person name="Hamelin R.C."/>
            <person name="Kema G.H.J."/>
            <person name="Lawrence C."/>
            <person name="Scott J.A."/>
            <person name="Spatafora J.W."/>
            <person name="Turgeon B.G."/>
            <person name="de Wit P.J.G.M."/>
            <person name="Zhong S."/>
            <person name="Goodwin S.B."/>
            <person name="Grigoriev I.V."/>
        </authorList>
    </citation>
    <scope>NUCLEOTIDE SEQUENCE [LARGE SCALE GENOMIC DNA]</scope>
    <source>
        <strain evidence="1 2">SO2202</strain>
    </source>
</reference>
<sequence length="255" mass="28100">MIDRPEWSLCKKKKKKTSVSHSKYDLKKLVDRPLFEYVSTLPSPAQPSPAPAFSANTHVGSQNVREGCPNNTQQSCVIKDSQESVFWSRMFGGKLVGSAASRMDATWKRPYTQYSISMSNMHMAATSLPVKMTWKEKPSSASPQSSECRKSPNLTATFPLGVGSYYFTLVCGSGSQSVLRYRTAQKLVIQAQNLGRVQRARLPSLNMDNGLDQEIDIQLARHHDSANHIVSFPSLLGTDQTSSSSSSSSPLSVVY</sequence>
<name>N1QFR8_SPHMS</name>
<dbReference type="HOGENOM" id="CLU_1090582_0_0_1"/>
<dbReference type="Proteomes" id="UP000016931">
    <property type="component" value="Unassembled WGS sequence"/>
</dbReference>
<dbReference type="RefSeq" id="XP_016758713.1">
    <property type="nucleotide sequence ID" value="XM_016900812.1"/>
</dbReference>
<dbReference type="AlphaFoldDB" id="N1QFR8"/>
<evidence type="ECO:0000313" key="2">
    <source>
        <dbReference type="Proteomes" id="UP000016931"/>
    </source>
</evidence>
<protein>
    <submittedName>
        <fullName evidence="1">Uncharacterized protein</fullName>
    </submittedName>
</protein>
<proteinExistence type="predicted"/>
<dbReference type="GeneID" id="27897949"/>
<dbReference type="EMBL" id="KB456267">
    <property type="protein sequence ID" value="EMF10592.1"/>
    <property type="molecule type" value="Genomic_DNA"/>
</dbReference>
<organism evidence="1 2">
    <name type="scientific">Sphaerulina musiva (strain SO2202)</name>
    <name type="common">Poplar stem canker fungus</name>
    <name type="synonym">Septoria musiva</name>
    <dbReference type="NCBI Taxonomy" id="692275"/>
    <lineage>
        <taxon>Eukaryota</taxon>
        <taxon>Fungi</taxon>
        <taxon>Dikarya</taxon>
        <taxon>Ascomycota</taxon>
        <taxon>Pezizomycotina</taxon>
        <taxon>Dothideomycetes</taxon>
        <taxon>Dothideomycetidae</taxon>
        <taxon>Mycosphaerellales</taxon>
        <taxon>Mycosphaerellaceae</taxon>
        <taxon>Sphaerulina</taxon>
    </lineage>
</organism>